<protein>
    <submittedName>
        <fullName evidence="2">Uncharacterized protein</fullName>
    </submittedName>
</protein>
<comment type="caution">
    <text evidence="2">The sequence shown here is derived from an EMBL/GenBank/DDBJ whole genome shotgun (WGS) entry which is preliminary data.</text>
</comment>
<keyword evidence="1" id="KW-1133">Transmembrane helix</keyword>
<proteinExistence type="predicted"/>
<sequence length="178" mass="18374">MSPLAAAARRLMIRLGRWAARYLPSEVVGAAAAVATATAFAAAGHAAVAAAVAATVAEVIGFYGVMALRLWRRQRRHRDAGGRPDGAGRTAVRVARQLLAEFGLAEVADSFLIRPAAMLAGPLLTGATAGGTLLGKLLADLVFYTVVILSYERLRRAGGEVSPVAGVAGPPPEVPHTQ</sequence>
<organism evidence="2 3">
    <name type="scientific">Dactylosporangium vinaceum</name>
    <dbReference type="NCBI Taxonomy" id="53362"/>
    <lineage>
        <taxon>Bacteria</taxon>
        <taxon>Bacillati</taxon>
        <taxon>Actinomycetota</taxon>
        <taxon>Actinomycetes</taxon>
        <taxon>Micromonosporales</taxon>
        <taxon>Micromonosporaceae</taxon>
        <taxon>Dactylosporangium</taxon>
    </lineage>
</organism>
<dbReference type="Proteomes" id="UP001589608">
    <property type="component" value="Unassembled WGS sequence"/>
</dbReference>
<evidence type="ECO:0000313" key="3">
    <source>
        <dbReference type="Proteomes" id="UP001589608"/>
    </source>
</evidence>
<keyword evidence="1" id="KW-0812">Transmembrane</keyword>
<evidence type="ECO:0000256" key="1">
    <source>
        <dbReference type="SAM" id="Phobius"/>
    </source>
</evidence>
<accession>A0ABV5MF48</accession>
<evidence type="ECO:0000313" key="2">
    <source>
        <dbReference type="EMBL" id="MFB9447478.1"/>
    </source>
</evidence>
<dbReference type="RefSeq" id="WP_223100655.1">
    <property type="nucleotide sequence ID" value="NZ_CP061913.1"/>
</dbReference>
<feature type="transmembrane region" description="Helical" evidence="1">
    <location>
        <begin position="48"/>
        <end position="68"/>
    </location>
</feature>
<gene>
    <name evidence="2" type="ORF">ACFFTR_30660</name>
</gene>
<dbReference type="EMBL" id="JBHMCA010000053">
    <property type="protein sequence ID" value="MFB9447478.1"/>
    <property type="molecule type" value="Genomic_DNA"/>
</dbReference>
<keyword evidence="1" id="KW-0472">Membrane</keyword>
<feature type="transmembrane region" description="Helical" evidence="1">
    <location>
        <begin position="21"/>
        <end position="42"/>
    </location>
</feature>
<name>A0ABV5MF48_9ACTN</name>
<keyword evidence="3" id="KW-1185">Reference proteome</keyword>
<reference evidence="2 3" key="1">
    <citation type="submission" date="2024-09" db="EMBL/GenBank/DDBJ databases">
        <authorList>
            <person name="Sun Q."/>
            <person name="Mori K."/>
        </authorList>
    </citation>
    <scope>NUCLEOTIDE SEQUENCE [LARGE SCALE GENOMIC DNA]</scope>
    <source>
        <strain evidence="2 3">JCM 3307</strain>
    </source>
</reference>